<dbReference type="InterPro" id="IPR008271">
    <property type="entry name" value="Ser/Thr_kinase_AS"/>
</dbReference>
<keyword evidence="1" id="KW-0808">Transferase</keyword>
<dbReference type="Gene3D" id="1.10.510.10">
    <property type="entry name" value="Transferase(Phosphotransferase) domain 1"/>
    <property type="match status" value="1"/>
</dbReference>
<name>L1IT93_GUITC</name>
<dbReference type="Gene3D" id="3.30.200.20">
    <property type="entry name" value="Phosphorylase Kinase, domain 1"/>
    <property type="match status" value="1"/>
</dbReference>
<dbReference type="HOGENOM" id="CLU_000288_63_23_1"/>
<dbReference type="PROSITE" id="PS00107">
    <property type="entry name" value="PROTEIN_KINASE_ATP"/>
    <property type="match status" value="1"/>
</dbReference>
<evidence type="ECO:0000313" key="13">
    <source>
        <dbReference type="EMBL" id="EKX39453.1"/>
    </source>
</evidence>
<dbReference type="Proteomes" id="UP000011087">
    <property type="component" value="Unassembled WGS sequence"/>
</dbReference>
<dbReference type="GeneID" id="17296262"/>
<evidence type="ECO:0000256" key="4">
    <source>
        <dbReference type="ARBA" id="ARBA00022840"/>
    </source>
</evidence>
<dbReference type="InterPro" id="IPR011009">
    <property type="entry name" value="Kinase-like_dom_sf"/>
</dbReference>
<accession>L1IT93</accession>
<keyword evidence="4 10" id="KW-0067">ATP-binding</keyword>
<evidence type="ECO:0000256" key="9">
    <source>
        <dbReference type="ARBA" id="ARBA00051693"/>
    </source>
</evidence>
<protein>
    <recommendedName>
        <fullName evidence="6">mitogen-activated protein kinase kinase</fullName>
        <ecNumber evidence="6">2.7.12.2</ecNumber>
    </recommendedName>
</protein>
<feature type="binding site" evidence="10">
    <location>
        <position position="31"/>
    </location>
    <ligand>
        <name>ATP</name>
        <dbReference type="ChEBI" id="CHEBI:30616"/>
    </ligand>
</feature>
<dbReference type="AlphaFoldDB" id="L1IT93"/>
<proteinExistence type="inferred from homology"/>
<evidence type="ECO:0000256" key="3">
    <source>
        <dbReference type="ARBA" id="ARBA00022777"/>
    </source>
</evidence>
<dbReference type="PANTHER" id="PTHR48013:SF9">
    <property type="entry name" value="DUAL SPECIFICITY MITOGEN-ACTIVATED PROTEIN KINASE KINASE 5"/>
    <property type="match status" value="1"/>
</dbReference>
<dbReference type="SUPFAM" id="SSF56112">
    <property type="entry name" value="Protein kinase-like (PK-like)"/>
    <property type="match status" value="1"/>
</dbReference>
<dbReference type="PaxDb" id="55529-EKX39453"/>
<keyword evidence="15" id="KW-1185">Reference proteome</keyword>
<dbReference type="STRING" id="905079.L1IT93"/>
<reference evidence="15" key="2">
    <citation type="submission" date="2012-11" db="EMBL/GenBank/DDBJ databases">
        <authorList>
            <person name="Kuo A."/>
            <person name="Curtis B.A."/>
            <person name="Tanifuji G."/>
            <person name="Burki F."/>
            <person name="Gruber A."/>
            <person name="Irimia M."/>
            <person name="Maruyama S."/>
            <person name="Arias M.C."/>
            <person name="Ball S.G."/>
            <person name="Gile G.H."/>
            <person name="Hirakawa Y."/>
            <person name="Hopkins J.F."/>
            <person name="Rensing S.A."/>
            <person name="Schmutz J."/>
            <person name="Symeonidi A."/>
            <person name="Elias M."/>
            <person name="Eveleigh R.J."/>
            <person name="Herman E.K."/>
            <person name="Klute M.J."/>
            <person name="Nakayama T."/>
            <person name="Obornik M."/>
            <person name="Reyes-Prieto A."/>
            <person name="Armbrust E.V."/>
            <person name="Aves S.J."/>
            <person name="Beiko R.G."/>
            <person name="Coutinho P."/>
            <person name="Dacks J.B."/>
            <person name="Durnford D.G."/>
            <person name="Fast N.M."/>
            <person name="Green B.R."/>
            <person name="Grisdale C."/>
            <person name="Hempe F."/>
            <person name="Henrissat B."/>
            <person name="Hoppner M.P."/>
            <person name="Ishida K.-I."/>
            <person name="Kim E."/>
            <person name="Koreny L."/>
            <person name="Kroth P.G."/>
            <person name="Liu Y."/>
            <person name="Malik S.-B."/>
            <person name="Maier U.G."/>
            <person name="McRose D."/>
            <person name="Mock T."/>
            <person name="Neilson J.A."/>
            <person name="Onodera N.T."/>
            <person name="Poole A.M."/>
            <person name="Pritham E.J."/>
            <person name="Richards T.A."/>
            <person name="Rocap G."/>
            <person name="Roy S.W."/>
            <person name="Sarai C."/>
            <person name="Schaack S."/>
            <person name="Shirato S."/>
            <person name="Slamovits C.H."/>
            <person name="Spencer D.F."/>
            <person name="Suzuki S."/>
            <person name="Worden A.Z."/>
            <person name="Zauner S."/>
            <person name="Barry K."/>
            <person name="Bell C."/>
            <person name="Bharti A.K."/>
            <person name="Crow J.A."/>
            <person name="Grimwood J."/>
            <person name="Kramer R."/>
            <person name="Lindquist E."/>
            <person name="Lucas S."/>
            <person name="Salamov A."/>
            <person name="McFadden G.I."/>
            <person name="Lane C.E."/>
            <person name="Keeling P.J."/>
            <person name="Gray M.W."/>
            <person name="Grigoriev I.V."/>
            <person name="Archibald J.M."/>
        </authorList>
    </citation>
    <scope>NUCLEOTIDE SEQUENCE</scope>
    <source>
        <strain evidence="15">CCMP2712</strain>
    </source>
</reference>
<gene>
    <name evidence="13" type="ORF">GUITHDRAFT_54214</name>
</gene>
<comment type="similarity">
    <text evidence="5">Belongs to the protein kinase superfamily. STE Ser/Thr protein kinase family. MAP kinase kinase subfamily.</text>
</comment>
<dbReference type="OrthoDB" id="10252354at2759"/>
<dbReference type="EC" id="2.7.12.2" evidence="6"/>
<feature type="non-terminal residue" evidence="13">
    <location>
        <position position="1"/>
    </location>
</feature>
<evidence type="ECO:0000256" key="2">
    <source>
        <dbReference type="ARBA" id="ARBA00022741"/>
    </source>
</evidence>
<evidence type="ECO:0000256" key="7">
    <source>
        <dbReference type="ARBA" id="ARBA00049014"/>
    </source>
</evidence>
<dbReference type="Pfam" id="PF00069">
    <property type="entry name" value="Pkinase"/>
    <property type="match status" value="1"/>
</dbReference>
<comment type="catalytic activity">
    <reaction evidence="8">
        <text>L-threonyl-[protein] + ATP = O-phospho-L-threonyl-[protein] + ADP + H(+)</text>
        <dbReference type="Rhea" id="RHEA:46608"/>
        <dbReference type="Rhea" id="RHEA-COMP:11060"/>
        <dbReference type="Rhea" id="RHEA-COMP:11605"/>
        <dbReference type="ChEBI" id="CHEBI:15378"/>
        <dbReference type="ChEBI" id="CHEBI:30013"/>
        <dbReference type="ChEBI" id="CHEBI:30616"/>
        <dbReference type="ChEBI" id="CHEBI:61977"/>
        <dbReference type="ChEBI" id="CHEBI:456216"/>
        <dbReference type="EC" id="2.7.12.2"/>
    </reaction>
</comment>
<evidence type="ECO:0000256" key="6">
    <source>
        <dbReference type="ARBA" id="ARBA00038999"/>
    </source>
</evidence>
<dbReference type="InterPro" id="IPR017441">
    <property type="entry name" value="Protein_kinase_ATP_BS"/>
</dbReference>
<evidence type="ECO:0000256" key="8">
    <source>
        <dbReference type="ARBA" id="ARBA00049299"/>
    </source>
</evidence>
<dbReference type="PROSITE" id="PS50011">
    <property type="entry name" value="PROTEIN_KINASE_DOM"/>
    <property type="match status" value="1"/>
</dbReference>
<reference evidence="13 15" key="1">
    <citation type="journal article" date="2012" name="Nature">
        <title>Algal genomes reveal evolutionary mosaicism and the fate of nucleomorphs.</title>
        <authorList>
            <consortium name="DOE Joint Genome Institute"/>
            <person name="Curtis B.A."/>
            <person name="Tanifuji G."/>
            <person name="Burki F."/>
            <person name="Gruber A."/>
            <person name="Irimia M."/>
            <person name="Maruyama S."/>
            <person name="Arias M.C."/>
            <person name="Ball S.G."/>
            <person name="Gile G.H."/>
            <person name="Hirakawa Y."/>
            <person name="Hopkins J.F."/>
            <person name="Kuo A."/>
            <person name="Rensing S.A."/>
            <person name="Schmutz J."/>
            <person name="Symeonidi A."/>
            <person name="Elias M."/>
            <person name="Eveleigh R.J."/>
            <person name="Herman E.K."/>
            <person name="Klute M.J."/>
            <person name="Nakayama T."/>
            <person name="Obornik M."/>
            <person name="Reyes-Prieto A."/>
            <person name="Armbrust E.V."/>
            <person name="Aves S.J."/>
            <person name="Beiko R.G."/>
            <person name="Coutinho P."/>
            <person name="Dacks J.B."/>
            <person name="Durnford D.G."/>
            <person name="Fast N.M."/>
            <person name="Green B.R."/>
            <person name="Grisdale C.J."/>
            <person name="Hempel F."/>
            <person name="Henrissat B."/>
            <person name="Hoppner M.P."/>
            <person name="Ishida K."/>
            <person name="Kim E."/>
            <person name="Koreny L."/>
            <person name="Kroth P.G."/>
            <person name="Liu Y."/>
            <person name="Malik S.B."/>
            <person name="Maier U.G."/>
            <person name="McRose D."/>
            <person name="Mock T."/>
            <person name="Neilson J.A."/>
            <person name="Onodera N.T."/>
            <person name="Poole A.M."/>
            <person name="Pritham E.J."/>
            <person name="Richards T.A."/>
            <person name="Rocap G."/>
            <person name="Roy S.W."/>
            <person name="Sarai C."/>
            <person name="Schaack S."/>
            <person name="Shirato S."/>
            <person name="Slamovits C.H."/>
            <person name="Spencer D.F."/>
            <person name="Suzuki S."/>
            <person name="Worden A.Z."/>
            <person name="Zauner S."/>
            <person name="Barry K."/>
            <person name="Bell C."/>
            <person name="Bharti A.K."/>
            <person name="Crow J.A."/>
            <person name="Grimwood J."/>
            <person name="Kramer R."/>
            <person name="Lindquist E."/>
            <person name="Lucas S."/>
            <person name="Salamov A."/>
            <person name="McFadden G.I."/>
            <person name="Lane C.E."/>
            <person name="Keeling P.J."/>
            <person name="Gray M.W."/>
            <person name="Grigoriev I.V."/>
            <person name="Archibald J.M."/>
        </authorList>
    </citation>
    <scope>NUCLEOTIDE SEQUENCE</scope>
    <source>
        <strain evidence="13 15">CCMP2712</strain>
    </source>
</reference>
<feature type="non-terminal residue" evidence="13">
    <location>
        <position position="263"/>
    </location>
</feature>
<dbReference type="RefSeq" id="XP_005826433.1">
    <property type="nucleotide sequence ID" value="XM_005826376.1"/>
</dbReference>
<keyword evidence="3" id="KW-0418">Kinase</keyword>
<evidence type="ECO:0000256" key="11">
    <source>
        <dbReference type="RuleBase" id="RU000304"/>
    </source>
</evidence>
<dbReference type="PROSITE" id="PS00108">
    <property type="entry name" value="PROTEIN_KINASE_ST"/>
    <property type="match status" value="1"/>
</dbReference>
<dbReference type="PANTHER" id="PTHR48013">
    <property type="entry name" value="DUAL SPECIFICITY MITOGEN-ACTIVATED PROTEIN KINASE KINASE 5-RELATED"/>
    <property type="match status" value="1"/>
</dbReference>
<sequence length="263" mass="29902">QFVLGPELGRGEGGGVRIATHIPTEKQFALKEISIGSKGHREQLMKELQTHRGCGRMQDIVELYDVFYEEGRVYLVLELMDWGSLQVLLQQQAERRARMDERVLSVILNKITRALHFLHDQHRLIHRDLKPANVVMGTEGVVKLSDFGVSRVLDQDAKGVTWVGTVGYMSPERLQGNQYSMKADIWSVGIIAIECALGHHPYMRSDGQESPLFEIMQRVVNEDVPIPQGSGLSPQLEDFIKCCLQKDEDMRWSAEQLLQHPFL</sequence>
<evidence type="ECO:0000256" key="5">
    <source>
        <dbReference type="ARBA" id="ARBA00038035"/>
    </source>
</evidence>
<evidence type="ECO:0000313" key="14">
    <source>
        <dbReference type="EnsemblProtists" id="EKX39453"/>
    </source>
</evidence>
<comment type="catalytic activity">
    <reaction evidence="7">
        <text>L-seryl-[protein] + ATP = O-phospho-L-seryl-[protein] + ADP + H(+)</text>
        <dbReference type="Rhea" id="RHEA:17989"/>
        <dbReference type="Rhea" id="RHEA-COMP:9863"/>
        <dbReference type="Rhea" id="RHEA-COMP:11604"/>
        <dbReference type="ChEBI" id="CHEBI:15378"/>
        <dbReference type="ChEBI" id="CHEBI:29999"/>
        <dbReference type="ChEBI" id="CHEBI:30616"/>
        <dbReference type="ChEBI" id="CHEBI:83421"/>
        <dbReference type="ChEBI" id="CHEBI:456216"/>
        <dbReference type="EC" id="2.7.12.2"/>
    </reaction>
</comment>
<feature type="domain" description="Protein kinase" evidence="12">
    <location>
        <begin position="2"/>
        <end position="263"/>
    </location>
</feature>
<dbReference type="eggNOG" id="KOG0581">
    <property type="taxonomic scope" value="Eukaryota"/>
</dbReference>
<dbReference type="KEGG" id="gtt:GUITHDRAFT_54214"/>
<organism evidence="13">
    <name type="scientific">Guillardia theta (strain CCMP2712)</name>
    <name type="common">Cryptophyte</name>
    <dbReference type="NCBI Taxonomy" id="905079"/>
    <lineage>
        <taxon>Eukaryota</taxon>
        <taxon>Cryptophyceae</taxon>
        <taxon>Pyrenomonadales</taxon>
        <taxon>Geminigeraceae</taxon>
        <taxon>Guillardia</taxon>
    </lineage>
</organism>
<dbReference type="GO" id="GO:0004674">
    <property type="term" value="F:protein serine/threonine kinase activity"/>
    <property type="evidence" value="ECO:0007669"/>
    <property type="project" value="UniProtKB-KW"/>
</dbReference>
<evidence type="ECO:0000313" key="15">
    <source>
        <dbReference type="Proteomes" id="UP000011087"/>
    </source>
</evidence>
<keyword evidence="11" id="KW-0723">Serine/threonine-protein kinase</keyword>
<evidence type="ECO:0000256" key="1">
    <source>
        <dbReference type="ARBA" id="ARBA00022679"/>
    </source>
</evidence>
<dbReference type="InterPro" id="IPR000719">
    <property type="entry name" value="Prot_kinase_dom"/>
</dbReference>
<dbReference type="EnsemblProtists" id="EKX39453">
    <property type="protein sequence ID" value="EKX39453"/>
    <property type="gene ID" value="GUITHDRAFT_54214"/>
</dbReference>
<dbReference type="GO" id="GO:0004708">
    <property type="term" value="F:MAP kinase kinase activity"/>
    <property type="evidence" value="ECO:0007669"/>
    <property type="project" value="UniProtKB-EC"/>
</dbReference>
<dbReference type="SMART" id="SM00220">
    <property type="entry name" value="S_TKc"/>
    <property type="match status" value="1"/>
</dbReference>
<evidence type="ECO:0000256" key="10">
    <source>
        <dbReference type="PROSITE-ProRule" id="PRU10141"/>
    </source>
</evidence>
<reference evidence="14" key="3">
    <citation type="submission" date="2016-03" db="UniProtKB">
        <authorList>
            <consortium name="EnsemblProtists"/>
        </authorList>
    </citation>
    <scope>IDENTIFICATION</scope>
</reference>
<dbReference type="EMBL" id="JH993039">
    <property type="protein sequence ID" value="EKX39453.1"/>
    <property type="molecule type" value="Genomic_DNA"/>
</dbReference>
<comment type="catalytic activity">
    <reaction evidence="9">
        <text>L-tyrosyl-[protein] + ATP = O-phospho-L-tyrosyl-[protein] + ADP + H(+)</text>
        <dbReference type="Rhea" id="RHEA:10596"/>
        <dbReference type="Rhea" id="RHEA-COMP:10136"/>
        <dbReference type="Rhea" id="RHEA-COMP:20101"/>
        <dbReference type="ChEBI" id="CHEBI:15378"/>
        <dbReference type="ChEBI" id="CHEBI:30616"/>
        <dbReference type="ChEBI" id="CHEBI:46858"/>
        <dbReference type="ChEBI" id="CHEBI:61978"/>
        <dbReference type="ChEBI" id="CHEBI:456216"/>
        <dbReference type="EC" id="2.7.12.2"/>
    </reaction>
</comment>
<dbReference type="GO" id="GO:0005524">
    <property type="term" value="F:ATP binding"/>
    <property type="evidence" value="ECO:0007669"/>
    <property type="project" value="UniProtKB-UniRule"/>
</dbReference>
<evidence type="ECO:0000259" key="12">
    <source>
        <dbReference type="PROSITE" id="PS50011"/>
    </source>
</evidence>
<dbReference type="OMA" id="CHDMYER"/>
<keyword evidence="2 10" id="KW-0547">Nucleotide-binding</keyword>